<evidence type="ECO:0000256" key="1">
    <source>
        <dbReference type="ARBA" id="ARBA00038054"/>
    </source>
</evidence>
<evidence type="ECO:0000313" key="4">
    <source>
        <dbReference type="Proteomes" id="UP000824193"/>
    </source>
</evidence>
<gene>
    <name evidence="3" type="ORF">H9865_06925</name>
</gene>
<dbReference type="PANTHER" id="PTHR43567">
    <property type="entry name" value="FLAVOREDOXIN-RELATED-RELATED"/>
    <property type="match status" value="1"/>
</dbReference>
<dbReference type="Gene3D" id="2.30.110.10">
    <property type="entry name" value="Electron Transport, Fmn-binding Protein, Chain A"/>
    <property type="match status" value="1"/>
</dbReference>
<reference evidence="3" key="2">
    <citation type="submission" date="2021-04" db="EMBL/GenBank/DDBJ databases">
        <authorList>
            <person name="Gilroy R."/>
        </authorList>
    </citation>
    <scope>NUCLEOTIDE SEQUENCE</scope>
    <source>
        <strain evidence="3">2239</strain>
    </source>
</reference>
<dbReference type="GO" id="GO:0016646">
    <property type="term" value="F:oxidoreductase activity, acting on the CH-NH group of donors, NAD or NADP as acceptor"/>
    <property type="evidence" value="ECO:0007669"/>
    <property type="project" value="UniProtKB-ARBA"/>
</dbReference>
<comment type="similarity">
    <text evidence="1">Belongs to the flavoredoxin family.</text>
</comment>
<dbReference type="GO" id="GO:0010181">
    <property type="term" value="F:FMN binding"/>
    <property type="evidence" value="ECO:0007669"/>
    <property type="project" value="InterPro"/>
</dbReference>
<evidence type="ECO:0000259" key="2">
    <source>
        <dbReference type="Pfam" id="PF01613"/>
    </source>
</evidence>
<dbReference type="EMBL" id="DXFW01000020">
    <property type="protein sequence ID" value="HIX05819.1"/>
    <property type="molecule type" value="Genomic_DNA"/>
</dbReference>
<dbReference type="AlphaFoldDB" id="A0A9D1V4W1"/>
<dbReference type="Proteomes" id="UP000824193">
    <property type="component" value="Unassembled WGS sequence"/>
</dbReference>
<accession>A0A9D1V4W1</accession>
<evidence type="ECO:0000313" key="3">
    <source>
        <dbReference type="EMBL" id="HIX05819.1"/>
    </source>
</evidence>
<dbReference type="SUPFAM" id="SSF50475">
    <property type="entry name" value="FMN-binding split barrel"/>
    <property type="match status" value="1"/>
</dbReference>
<feature type="domain" description="Flavin reductase like" evidence="2">
    <location>
        <begin position="24"/>
        <end position="176"/>
    </location>
</feature>
<protein>
    <submittedName>
        <fullName evidence="3">Flavin reductase family protein</fullName>
    </submittedName>
</protein>
<dbReference type="InterPro" id="IPR012349">
    <property type="entry name" value="Split_barrel_FMN-bd"/>
</dbReference>
<comment type="caution">
    <text evidence="3">The sequence shown here is derived from an EMBL/GenBank/DDBJ whole genome shotgun (WGS) entry which is preliminary data.</text>
</comment>
<name>A0A9D1V4W1_9FIRM</name>
<organism evidence="3 4">
    <name type="scientific">Candidatus Allofournierella pullicola</name>
    <dbReference type="NCBI Taxonomy" id="2838596"/>
    <lineage>
        <taxon>Bacteria</taxon>
        <taxon>Bacillati</taxon>
        <taxon>Bacillota</taxon>
        <taxon>Clostridia</taxon>
        <taxon>Eubacteriales</taxon>
        <taxon>Oscillospiraceae</taxon>
        <taxon>Allofournierella</taxon>
    </lineage>
</organism>
<dbReference type="InterPro" id="IPR052174">
    <property type="entry name" value="Flavoredoxin"/>
</dbReference>
<dbReference type="PANTHER" id="PTHR43567:SF5">
    <property type="entry name" value="HYPOTHETICAL CYTOSOLIC PROTEIN"/>
    <property type="match status" value="1"/>
</dbReference>
<dbReference type="InterPro" id="IPR002563">
    <property type="entry name" value="Flavin_Rdtase-like_dom"/>
</dbReference>
<proteinExistence type="inferred from homology"/>
<dbReference type="Pfam" id="PF01613">
    <property type="entry name" value="Flavin_Reduct"/>
    <property type="match status" value="1"/>
</dbReference>
<sequence length="180" mass="19766">MYVPKFIDPLEYAGVIAKALDPGVLLTTRAKGKTNTMTIGWGTVGVEWGRPVFIAFVRSHRFTHELLEESGEFTVNVPVGAFGKSILGLCGTRTGRDCDKFALAGLTAVPGQKVAAPAIAQLPLTLECKVIYRQHQDPAAIPPAIREKFHPQDVEPDFHGRNRDFHTAYYGEIVSAYILE</sequence>
<reference evidence="3" key="1">
    <citation type="journal article" date="2021" name="PeerJ">
        <title>Extensive microbial diversity within the chicken gut microbiome revealed by metagenomics and culture.</title>
        <authorList>
            <person name="Gilroy R."/>
            <person name="Ravi A."/>
            <person name="Getino M."/>
            <person name="Pursley I."/>
            <person name="Horton D.L."/>
            <person name="Alikhan N.F."/>
            <person name="Baker D."/>
            <person name="Gharbi K."/>
            <person name="Hall N."/>
            <person name="Watson M."/>
            <person name="Adriaenssens E.M."/>
            <person name="Foster-Nyarko E."/>
            <person name="Jarju S."/>
            <person name="Secka A."/>
            <person name="Antonio M."/>
            <person name="Oren A."/>
            <person name="Chaudhuri R.R."/>
            <person name="La Ragione R."/>
            <person name="Hildebrand F."/>
            <person name="Pallen M.J."/>
        </authorList>
    </citation>
    <scope>NUCLEOTIDE SEQUENCE</scope>
    <source>
        <strain evidence="3">2239</strain>
    </source>
</reference>